<dbReference type="Proteomes" id="UP000765509">
    <property type="component" value="Unassembled WGS sequence"/>
</dbReference>
<evidence type="ECO:0000313" key="3">
    <source>
        <dbReference type="Proteomes" id="UP000765509"/>
    </source>
</evidence>
<feature type="compositionally biased region" description="Basic residues" evidence="1">
    <location>
        <begin position="135"/>
        <end position="147"/>
    </location>
</feature>
<dbReference type="EMBL" id="AVOT02083926">
    <property type="protein sequence ID" value="MBW0569179.1"/>
    <property type="molecule type" value="Genomic_DNA"/>
</dbReference>
<organism evidence="2 3">
    <name type="scientific">Austropuccinia psidii MF-1</name>
    <dbReference type="NCBI Taxonomy" id="1389203"/>
    <lineage>
        <taxon>Eukaryota</taxon>
        <taxon>Fungi</taxon>
        <taxon>Dikarya</taxon>
        <taxon>Basidiomycota</taxon>
        <taxon>Pucciniomycotina</taxon>
        <taxon>Pucciniomycetes</taxon>
        <taxon>Pucciniales</taxon>
        <taxon>Sphaerophragmiaceae</taxon>
        <taxon>Austropuccinia</taxon>
    </lineage>
</organism>
<protein>
    <submittedName>
        <fullName evidence="2">Uncharacterized protein</fullName>
    </submittedName>
</protein>
<dbReference type="AlphaFoldDB" id="A0A9Q3PPD5"/>
<gene>
    <name evidence="2" type="ORF">O181_108894</name>
</gene>
<sequence>MPGVSRVSPHSPRSVPTSFDVNSEPSLIEGSILRAEPFPSGIHKNILVPVQKLVQRIQGRGVGNMPTPLAGSHELLLTHQEPSGSGEDHRALRRPEEGVENDPSFGERRPSGIYQLQKCPKTSPKGPQRKEKGSKNHQGKVKGKYNWHRPYPQGYRIPKL</sequence>
<evidence type="ECO:0000256" key="1">
    <source>
        <dbReference type="SAM" id="MobiDB-lite"/>
    </source>
</evidence>
<feature type="region of interest" description="Disordered" evidence="1">
    <location>
        <begin position="1"/>
        <end position="23"/>
    </location>
</feature>
<reference evidence="2" key="1">
    <citation type="submission" date="2021-03" db="EMBL/GenBank/DDBJ databases">
        <title>Draft genome sequence of rust myrtle Austropuccinia psidii MF-1, a brazilian biotype.</title>
        <authorList>
            <person name="Quecine M.C."/>
            <person name="Pachon D.M.R."/>
            <person name="Bonatelli M.L."/>
            <person name="Correr F.H."/>
            <person name="Franceschini L.M."/>
            <person name="Leite T.F."/>
            <person name="Margarido G.R.A."/>
            <person name="Almeida C.A."/>
            <person name="Ferrarezi J.A."/>
            <person name="Labate C.A."/>
        </authorList>
    </citation>
    <scope>NUCLEOTIDE SEQUENCE</scope>
    <source>
        <strain evidence="2">MF-1</strain>
    </source>
</reference>
<name>A0A9Q3PPD5_9BASI</name>
<evidence type="ECO:0000313" key="2">
    <source>
        <dbReference type="EMBL" id="MBW0569179.1"/>
    </source>
</evidence>
<feature type="compositionally biased region" description="Low complexity" evidence="1">
    <location>
        <begin position="1"/>
        <end position="18"/>
    </location>
</feature>
<comment type="caution">
    <text evidence="2">The sequence shown here is derived from an EMBL/GenBank/DDBJ whole genome shotgun (WGS) entry which is preliminary data.</text>
</comment>
<keyword evidence="3" id="KW-1185">Reference proteome</keyword>
<proteinExistence type="predicted"/>
<feature type="compositionally biased region" description="Basic and acidic residues" evidence="1">
    <location>
        <begin position="86"/>
        <end position="97"/>
    </location>
</feature>
<feature type="region of interest" description="Disordered" evidence="1">
    <location>
        <begin position="59"/>
        <end position="160"/>
    </location>
</feature>
<accession>A0A9Q3PPD5</accession>